<evidence type="ECO:0000313" key="2">
    <source>
        <dbReference type="Proteomes" id="UP000799767"/>
    </source>
</evidence>
<dbReference type="AlphaFoldDB" id="A0A6A6PP52"/>
<name>A0A6A6PP52_9PEZI</name>
<protein>
    <recommendedName>
        <fullName evidence="3">F-box domain-containing protein</fullName>
    </recommendedName>
</protein>
<proteinExistence type="predicted"/>
<gene>
    <name evidence="1" type="ORF">BDY17DRAFT_173008</name>
</gene>
<organism evidence="1 2">
    <name type="scientific">Neohortaea acidophila</name>
    <dbReference type="NCBI Taxonomy" id="245834"/>
    <lineage>
        <taxon>Eukaryota</taxon>
        <taxon>Fungi</taxon>
        <taxon>Dikarya</taxon>
        <taxon>Ascomycota</taxon>
        <taxon>Pezizomycotina</taxon>
        <taxon>Dothideomycetes</taxon>
        <taxon>Dothideomycetidae</taxon>
        <taxon>Mycosphaerellales</taxon>
        <taxon>Teratosphaeriaceae</taxon>
        <taxon>Neohortaea</taxon>
    </lineage>
</organism>
<evidence type="ECO:0008006" key="3">
    <source>
        <dbReference type="Google" id="ProtNLM"/>
    </source>
</evidence>
<evidence type="ECO:0000313" key="1">
    <source>
        <dbReference type="EMBL" id="KAF2481868.1"/>
    </source>
</evidence>
<dbReference type="OrthoDB" id="5372935at2759"/>
<sequence length="205" mass="23077">MATAVASPSVGFLGLPAETRNHIYRLVLPAKATLTIASGGTYAPGMPDDAKTFLNLMRVSRQVRAECGPMLSARLRHEVYCAQHLEIWLDSNQGMGYHVRDWVFHFERPWELRRALHALQPAASSLQSITIVCWAASRRYSRELAESFMPLLRAIQRADMGSTKARSLMNVIRISPRTIDEKLMTKRVAAEFKAELKKLLAEGRL</sequence>
<dbReference type="Proteomes" id="UP000799767">
    <property type="component" value="Unassembled WGS sequence"/>
</dbReference>
<reference evidence="1" key="1">
    <citation type="journal article" date="2020" name="Stud. Mycol.">
        <title>101 Dothideomycetes genomes: a test case for predicting lifestyles and emergence of pathogens.</title>
        <authorList>
            <person name="Haridas S."/>
            <person name="Albert R."/>
            <person name="Binder M."/>
            <person name="Bloem J."/>
            <person name="Labutti K."/>
            <person name="Salamov A."/>
            <person name="Andreopoulos B."/>
            <person name="Baker S."/>
            <person name="Barry K."/>
            <person name="Bills G."/>
            <person name="Bluhm B."/>
            <person name="Cannon C."/>
            <person name="Castanera R."/>
            <person name="Culley D."/>
            <person name="Daum C."/>
            <person name="Ezra D."/>
            <person name="Gonzalez J."/>
            <person name="Henrissat B."/>
            <person name="Kuo A."/>
            <person name="Liang C."/>
            <person name="Lipzen A."/>
            <person name="Lutzoni F."/>
            <person name="Magnuson J."/>
            <person name="Mondo S."/>
            <person name="Nolan M."/>
            <person name="Ohm R."/>
            <person name="Pangilinan J."/>
            <person name="Park H.-J."/>
            <person name="Ramirez L."/>
            <person name="Alfaro M."/>
            <person name="Sun H."/>
            <person name="Tritt A."/>
            <person name="Yoshinaga Y."/>
            <person name="Zwiers L.-H."/>
            <person name="Turgeon B."/>
            <person name="Goodwin S."/>
            <person name="Spatafora J."/>
            <person name="Crous P."/>
            <person name="Grigoriev I."/>
        </authorList>
    </citation>
    <scope>NUCLEOTIDE SEQUENCE</scope>
    <source>
        <strain evidence="1">CBS 113389</strain>
    </source>
</reference>
<dbReference type="GeneID" id="54470833"/>
<dbReference type="RefSeq" id="XP_033588438.1">
    <property type="nucleotide sequence ID" value="XM_033729831.1"/>
</dbReference>
<keyword evidence="2" id="KW-1185">Reference proteome</keyword>
<accession>A0A6A6PP52</accession>
<dbReference type="EMBL" id="MU001637">
    <property type="protein sequence ID" value="KAF2481868.1"/>
    <property type="molecule type" value="Genomic_DNA"/>
</dbReference>